<evidence type="ECO:0000313" key="3">
    <source>
        <dbReference type="Proteomes" id="UP000239874"/>
    </source>
</evidence>
<name>A0A2S6AJC4_9NOCA</name>
<evidence type="ECO:0000313" key="2">
    <source>
        <dbReference type="EMBL" id="PPJ35322.1"/>
    </source>
</evidence>
<dbReference type="SUPFAM" id="SSF51735">
    <property type="entry name" value="NAD(P)-binding Rossmann-fold domains"/>
    <property type="match status" value="1"/>
</dbReference>
<evidence type="ECO:0000259" key="1">
    <source>
        <dbReference type="Pfam" id="PF13460"/>
    </source>
</evidence>
<dbReference type="OrthoDB" id="5510591at2"/>
<dbReference type="Gene3D" id="3.90.25.10">
    <property type="entry name" value="UDP-galactose 4-epimerase, domain 1"/>
    <property type="match status" value="1"/>
</dbReference>
<dbReference type="Proteomes" id="UP000239874">
    <property type="component" value="Unassembled WGS sequence"/>
</dbReference>
<protein>
    <submittedName>
        <fullName evidence="2">NAD(P)-dependent oxidoreductase</fullName>
    </submittedName>
</protein>
<dbReference type="Gene3D" id="3.40.50.720">
    <property type="entry name" value="NAD(P)-binding Rossmann-like Domain"/>
    <property type="match status" value="1"/>
</dbReference>
<dbReference type="CDD" id="cd05269">
    <property type="entry name" value="TMR_SDR_a"/>
    <property type="match status" value="1"/>
</dbReference>
<dbReference type="InterPro" id="IPR036291">
    <property type="entry name" value="NAD(P)-bd_dom_sf"/>
</dbReference>
<organism evidence="2 3">
    <name type="scientific">Nocardia nova</name>
    <dbReference type="NCBI Taxonomy" id="37330"/>
    <lineage>
        <taxon>Bacteria</taxon>
        <taxon>Bacillati</taxon>
        <taxon>Actinomycetota</taxon>
        <taxon>Actinomycetes</taxon>
        <taxon>Mycobacteriales</taxon>
        <taxon>Nocardiaceae</taxon>
        <taxon>Nocardia</taxon>
    </lineage>
</organism>
<feature type="domain" description="NAD(P)-binding" evidence="1">
    <location>
        <begin position="8"/>
        <end position="185"/>
    </location>
</feature>
<sequence>MSIVITAASGRLGRLAVLAVLDRDVDPADVVAGARDLAKVADLAERGVRTAVIDYDEPATVEKAVSQGDTLALVSGTDLTNRDRQHAEVIAAATKAGAARIVYTSGLKADDTPLPIAAMHLPTEQVVRASGVPFTILRNGWYSENYARDIPTARETGVLLSSTGEGVVASASRQDLAEAIAVVATSDGHEGKTYELSGDTAWNYDELAAALSEVLGREVIHRNVSTEEHRAILAGAGVPEQFVEMGVAVDAGLGAGAMGFRNGDLSRLIGRRTTPLVETLRTLV</sequence>
<comment type="caution">
    <text evidence="2">The sequence shown here is derived from an EMBL/GenBank/DDBJ whole genome shotgun (WGS) entry which is preliminary data.</text>
</comment>
<dbReference type="PANTHER" id="PTHR47129">
    <property type="entry name" value="QUINONE OXIDOREDUCTASE 2"/>
    <property type="match status" value="1"/>
</dbReference>
<dbReference type="InterPro" id="IPR052718">
    <property type="entry name" value="NmrA-type_oxidoreductase"/>
</dbReference>
<gene>
    <name evidence="2" type="ORF">C5E45_25990</name>
</gene>
<proteinExistence type="predicted"/>
<dbReference type="PANTHER" id="PTHR47129:SF1">
    <property type="entry name" value="NMRA-LIKE DOMAIN-CONTAINING PROTEIN"/>
    <property type="match status" value="1"/>
</dbReference>
<dbReference type="AlphaFoldDB" id="A0A2S6AJC4"/>
<dbReference type="EMBL" id="PSZC01000022">
    <property type="protein sequence ID" value="PPJ35322.1"/>
    <property type="molecule type" value="Genomic_DNA"/>
</dbReference>
<accession>A0A2S6AJC4</accession>
<dbReference type="InterPro" id="IPR016040">
    <property type="entry name" value="NAD(P)-bd_dom"/>
</dbReference>
<dbReference type="RefSeq" id="WP_104378490.1">
    <property type="nucleotide sequence ID" value="NZ_PSZC01000022.1"/>
</dbReference>
<dbReference type="Pfam" id="PF13460">
    <property type="entry name" value="NAD_binding_10"/>
    <property type="match status" value="1"/>
</dbReference>
<reference evidence="2 3" key="1">
    <citation type="submission" date="2018-02" db="EMBL/GenBank/DDBJ databases">
        <title>8 Nocardia nova and 1 Nocardia cyriacigeorgica strain used for evolution to TMP-SMX.</title>
        <authorList>
            <person name="Mehta H."/>
            <person name="Weng J."/>
            <person name="Shamoo Y."/>
        </authorList>
    </citation>
    <scope>NUCLEOTIDE SEQUENCE [LARGE SCALE GENOMIC DNA]</scope>
    <source>
        <strain evidence="2 3">MDA3139</strain>
    </source>
</reference>